<dbReference type="AlphaFoldDB" id="A0AAW6U4G5"/>
<sequence length="957" mass="103294">MCSRFLLFVLLLWCFVGSAAPAADPSLQGWWKFDETSGTLATDSSGNGRHGTLQGGARWVPGVLGGALELDGIDGRVVIDGYTGVAGTQSRTVMAWIRTTGLGDFISWGENATSLKYIFRVQANNGTSGAIRTEVQGGFIVGDTDVRDGEWHHAASVIIDDGSPNVTEVELYLDGVREGISASQPTAINTADTRGVWVGDGHHDRPFPGQIDDVRIYSRALTQEEIQVVMLGVAELASAPSPADGATDIPRDVVLSWEAGEFAATHDMYFGTVFDDVNDADRASPMDVLLSEGQAATDYDPPELLDFGTTYYWRIDEVNAPPDSTIFKGSVWSFITEPFAYPIENVVASSNGISDDVSTPERTGDGSGLDAADQHSVDSADMWLANAPEDEALHIQYQFDRVYKLHELLVWNYNVQFELMLGFGVKDVTIEYSEDGQEWVELGDVELNQATATSTYTYNTMVDLQGVAARFVRLTVNSGWGPMGQYGLSEVRFLYIPAQAREPQPEDGATDVAPETALSWRAGRDAASHEVYLGTDVDELALIDSVVGTSIVPDELAFGTTYYWQVDAVSDEVWAGDLWSFSTLEYQLIEGFESYTDDIDAGEAIFDTWLDGWVNETGSTVGYLETPFAEQTIVRSGSQSMPLFYDNTESPFYSETERTFDSTQDWTANGADTLRLFVAGVGAPFVETADGTVLITGAGADIWNTADEFRYVYKSLSGNGSMTVRVLDNGTGTNAWAKGGPMIRQSLEAGAINVMGAVTGGDGDGGTFQWRSEASAASESNRTLTGIAPPYWVRLTRQGNTFTVEMSADGEQWEQQGANPIDIAMQDPVLIGLAVTSHAAGELRTYEFDNISTTGNVTGEWRVADVGVEQGEGNAPAPLYVVLEDATGKVAVVSHPDLVIRGGWNEWAIPLSDFAGINTSRVRTMYIGVGSRTSPTAGGTGVVYIDDIAFGKPAVTE</sequence>
<organism evidence="4 5">
    <name type="scientific">Anaerobaca lacustris</name>
    <dbReference type="NCBI Taxonomy" id="3044600"/>
    <lineage>
        <taxon>Bacteria</taxon>
        <taxon>Pseudomonadati</taxon>
        <taxon>Planctomycetota</taxon>
        <taxon>Phycisphaerae</taxon>
        <taxon>Sedimentisphaerales</taxon>
        <taxon>Anaerobacaceae</taxon>
        <taxon>Anaerobaca</taxon>
    </lineage>
</organism>
<proteinExistence type="predicted"/>
<reference evidence="4" key="1">
    <citation type="submission" date="2023-05" db="EMBL/GenBank/DDBJ databases">
        <title>Anaerotaeda fermentans gen. nov., sp. nov., a novel anaerobic planctomycete of the new family within the order Sedimentisphaerales isolated from Taman Peninsula, Russia.</title>
        <authorList>
            <person name="Khomyakova M.A."/>
            <person name="Merkel A.Y."/>
            <person name="Slobodkin A.I."/>
        </authorList>
    </citation>
    <scope>NUCLEOTIDE SEQUENCE</scope>
    <source>
        <strain evidence="4">M17dextr</strain>
    </source>
</reference>
<keyword evidence="5" id="KW-1185">Reference proteome</keyword>
<dbReference type="Gene3D" id="2.60.40.10">
    <property type="entry name" value="Immunoglobulins"/>
    <property type="match status" value="2"/>
</dbReference>
<dbReference type="Gene3D" id="2.60.120.260">
    <property type="entry name" value="Galactose-binding domain-like"/>
    <property type="match status" value="1"/>
</dbReference>
<dbReference type="Pfam" id="PF00754">
    <property type="entry name" value="F5_F8_type_C"/>
    <property type="match status" value="1"/>
</dbReference>
<evidence type="ECO:0000313" key="5">
    <source>
        <dbReference type="Proteomes" id="UP001431776"/>
    </source>
</evidence>
<dbReference type="InterPro" id="IPR008979">
    <property type="entry name" value="Galactose-bd-like_sf"/>
</dbReference>
<evidence type="ECO:0000313" key="4">
    <source>
        <dbReference type="EMBL" id="MDI6450466.1"/>
    </source>
</evidence>
<feature type="chain" id="PRO_5043364183" evidence="2">
    <location>
        <begin position="23"/>
        <end position="957"/>
    </location>
</feature>
<dbReference type="InterPro" id="IPR013320">
    <property type="entry name" value="ConA-like_dom_sf"/>
</dbReference>
<evidence type="ECO:0000259" key="3">
    <source>
        <dbReference type="PROSITE" id="PS50022"/>
    </source>
</evidence>
<feature type="region of interest" description="Disordered" evidence="1">
    <location>
        <begin position="352"/>
        <end position="372"/>
    </location>
</feature>
<dbReference type="Gene3D" id="2.60.120.200">
    <property type="match status" value="2"/>
</dbReference>
<evidence type="ECO:0000256" key="1">
    <source>
        <dbReference type="SAM" id="MobiDB-lite"/>
    </source>
</evidence>
<dbReference type="SUPFAM" id="SSF49785">
    <property type="entry name" value="Galactose-binding domain-like"/>
    <property type="match status" value="1"/>
</dbReference>
<keyword evidence="2" id="KW-0732">Signal</keyword>
<name>A0AAW6U4G5_9BACT</name>
<gene>
    <name evidence="4" type="ORF">QJ522_15505</name>
</gene>
<dbReference type="EMBL" id="JASCXX010000020">
    <property type="protein sequence ID" value="MDI6450466.1"/>
    <property type="molecule type" value="Genomic_DNA"/>
</dbReference>
<feature type="signal peptide" evidence="2">
    <location>
        <begin position="1"/>
        <end position="22"/>
    </location>
</feature>
<dbReference type="Pfam" id="PF13385">
    <property type="entry name" value="Laminin_G_3"/>
    <property type="match status" value="1"/>
</dbReference>
<accession>A0AAW6U4G5</accession>
<feature type="compositionally biased region" description="Polar residues" evidence="1">
    <location>
        <begin position="352"/>
        <end position="361"/>
    </location>
</feature>
<dbReference type="InterPro" id="IPR000421">
    <property type="entry name" value="FA58C"/>
</dbReference>
<dbReference type="InterPro" id="IPR013783">
    <property type="entry name" value="Ig-like_fold"/>
</dbReference>
<dbReference type="RefSeq" id="WP_349245877.1">
    <property type="nucleotide sequence ID" value="NZ_JASCXX010000020.1"/>
</dbReference>
<evidence type="ECO:0000256" key="2">
    <source>
        <dbReference type="SAM" id="SignalP"/>
    </source>
</evidence>
<comment type="caution">
    <text evidence="4">The sequence shown here is derived from an EMBL/GenBank/DDBJ whole genome shotgun (WGS) entry which is preliminary data.</text>
</comment>
<protein>
    <submittedName>
        <fullName evidence="4">Discoidin domain-containing protein</fullName>
    </submittedName>
</protein>
<dbReference type="Proteomes" id="UP001431776">
    <property type="component" value="Unassembled WGS sequence"/>
</dbReference>
<dbReference type="SUPFAM" id="SSF49899">
    <property type="entry name" value="Concanavalin A-like lectins/glucanases"/>
    <property type="match status" value="1"/>
</dbReference>
<feature type="domain" description="F5/8 type C" evidence="3">
    <location>
        <begin position="340"/>
        <end position="480"/>
    </location>
</feature>
<dbReference type="PROSITE" id="PS50022">
    <property type="entry name" value="FA58C_3"/>
    <property type="match status" value="1"/>
</dbReference>